<comment type="caution">
    <text evidence="3">The sequence shown here is derived from an EMBL/GenBank/DDBJ whole genome shotgun (WGS) entry which is preliminary data.</text>
</comment>
<dbReference type="PANTHER" id="PTHR43236:SF1">
    <property type="entry name" value="BLL7220 PROTEIN"/>
    <property type="match status" value="1"/>
</dbReference>
<reference evidence="4" key="1">
    <citation type="submission" date="2018-10" db="EMBL/GenBank/DDBJ databases">
        <authorList>
            <person name="Vincent A.T."/>
            <person name="Schiettekatte O."/>
            <person name="Bourhy P."/>
            <person name="Veyrier F.J."/>
            <person name="Picardeau M."/>
        </authorList>
    </citation>
    <scope>NUCLEOTIDE SEQUENCE</scope>
    <source>
        <strain evidence="4">201702690</strain>
    </source>
</reference>
<keyword evidence="5" id="KW-1185">Reference proteome</keyword>
<dbReference type="CDD" id="cd00093">
    <property type="entry name" value="HTH_XRE"/>
    <property type="match status" value="1"/>
</dbReference>
<comment type="similarity">
    <text evidence="1">Belongs to the short-chain fatty acyl-CoA assimilation regulator (ScfR) family.</text>
</comment>
<dbReference type="InterPro" id="IPR052345">
    <property type="entry name" value="Rad_response_metalloprotease"/>
</dbReference>
<dbReference type="Gene3D" id="1.10.260.40">
    <property type="entry name" value="lambda repressor-like DNA-binding domains"/>
    <property type="match status" value="1"/>
</dbReference>
<evidence type="ECO:0000313" key="3">
    <source>
        <dbReference type="EMBL" id="TGK00318.1"/>
    </source>
</evidence>
<accession>A0A5F1ZSL7</accession>
<evidence type="ECO:0000313" key="5">
    <source>
        <dbReference type="Proteomes" id="UP000297273"/>
    </source>
</evidence>
<name>A0A5F1ZSL7_9LEPT</name>
<dbReference type="GO" id="GO:0003677">
    <property type="term" value="F:DNA binding"/>
    <property type="evidence" value="ECO:0007669"/>
    <property type="project" value="InterPro"/>
</dbReference>
<sequence length="353" mass="39934">MANTYSAKEIFSERLRSARIAAGLSMDELVVKLDRAISKPAIGKYEKGIMFPDSENLIKIAQALGVSPNNLLRPFRTEISEVDFRKKSTLKKKKENTLKVKLQGHLENYIELEEILGSKTSYTKTITKNSRIPEAIAYEIRSSWNLGMGPIANVFETLEDNGIKIIEIKEDESFDGLSGWAEERIPFIVVNSAMDSFRKRFTALHELGHIILSFPKFTEPKKIEKACNMFAGAMLLPKESLIKEAGKIRNNFSISELSSIKSEYGISIGAILFRLKSANIIDEARFIHFWKVMNSDPKLKKEEGLGQWGGEETSHRFRRLLDHALAENLISISKAAEISGESLQEVRKRIRIL</sequence>
<dbReference type="InterPro" id="IPR001387">
    <property type="entry name" value="Cro/C1-type_HTH"/>
</dbReference>
<dbReference type="OrthoDB" id="9816277at2"/>
<evidence type="ECO:0000313" key="6">
    <source>
        <dbReference type="Proteomes" id="UP000297946"/>
    </source>
</evidence>
<dbReference type="InterPro" id="IPR010359">
    <property type="entry name" value="IrrE_HExxH"/>
</dbReference>
<dbReference type="PROSITE" id="PS50943">
    <property type="entry name" value="HTH_CROC1"/>
    <property type="match status" value="1"/>
</dbReference>
<dbReference type="InterPro" id="IPR010982">
    <property type="entry name" value="Lambda_DNA-bd_dom_sf"/>
</dbReference>
<dbReference type="EMBL" id="RQER01000007">
    <property type="protein sequence ID" value="TGK00318.1"/>
    <property type="molecule type" value="Genomic_DNA"/>
</dbReference>
<reference evidence="5 6" key="2">
    <citation type="journal article" date="2019" name="PLoS Negl. Trop. Dis.">
        <title>Revisiting the worldwide diversity of Leptospira species in the environment.</title>
        <authorList>
            <person name="Vincent A.T."/>
            <person name="Schiettekatte O."/>
            <person name="Bourhy P."/>
            <person name="Veyrier F.J."/>
            <person name="Picardeau M."/>
        </authorList>
    </citation>
    <scope>NUCLEOTIDE SEQUENCE [LARGE SCALE GENOMIC DNA]</scope>
    <source>
        <strain evidence="5">201702690</strain>
        <strain evidence="3 6">SSW18</strain>
    </source>
</reference>
<dbReference type="Pfam" id="PF06114">
    <property type="entry name" value="Peptidase_M78"/>
    <property type="match status" value="1"/>
</dbReference>
<evidence type="ECO:0000256" key="1">
    <source>
        <dbReference type="ARBA" id="ARBA00007227"/>
    </source>
</evidence>
<dbReference type="Gene3D" id="1.10.10.2910">
    <property type="match status" value="1"/>
</dbReference>
<feature type="domain" description="HTH cro/C1-type" evidence="2">
    <location>
        <begin position="15"/>
        <end position="71"/>
    </location>
</feature>
<evidence type="ECO:0000259" key="2">
    <source>
        <dbReference type="PROSITE" id="PS50943"/>
    </source>
</evidence>
<dbReference type="Proteomes" id="UP000297273">
    <property type="component" value="Unassembled WGS sequence"/>
</dbReference>
<dbReference type="EMBL" id="RQGC01000006">
    <property type="protein sequence ID" value="TGL41045.1"/>
    <property type="molecule type" value="Genomic_DNA"/>
</dbReference>
<dbReference type="SUPFAM" id="SSF47413">
    <property type="entry name" value="lambda repressor-like DNA-binding domains"/>
    <property type="match status" value="1"/>
</dbReference>
<dbReference type="Pfam" id="PF01381">
    <property type="entry name" value="HTH_3"/>
    <property type="match status" value="1"/>
</dbReference>
<organism evidence="3 6">
    <name type="scientific">Leptospira langatensis</name>
    <dbReference type="NCBI Taxonomy" id="2484983"/>
    <lineage>
        <taxon>Bacteria</taxon>
        <taxon>Pseudomonadati</taxon>
        <taxon>Spirochaetota</taxon>
        <taxon>Spirochaetia</taxon>
        <taxon>Leptospirales</taxon>
        <taxon>Leptospiraceae</taxon>
        <taxon>Leptospira</taxon>
    </lineage>
</organism>
<dbReference type="AlphaFoldDB" id="A0A5F1ZSL7"/>
<proteinExistence type="inferred from homology"/>
<dbReference type="PANTHER" id="PTHR43236">
    <property type="entry name" value="ANTITOXIN HIGA1"/>
    <property type="match status" value="1"/>
</dbReference>
<dbReference type="SMART" id="SM00530">
    <property type="entry name" value="HTH_XRE"/>
    <property type="match status" value="1"/>
</dbReference>
<gene>
    <name evidence="3" type="ORF">EHO57_13670</name>
    <name evidence="4" type="ORF">EHQ53_09520</name>
</gene>
<dbReference type="Proteomes" id="UP000297946">
    <property type="component" value="Unassembled WGS sequence"/>
</dbReference>
<protein>
    <submittedName>
        <fullName evidence="3">ImmA/IrrE family metallo-endopeptidase</fullName>
    </submittedName>
</protein>
<dbReference type="RefSeq" id="WP_135645511.1">
    <property type="nucleotide sequence ID" value="NZ_RQER01000007.1"/>
</dbReference>
<evidence type="ECO:0000313" key="4">
    <source>
        <dbReference type="EMBL" id="TGL41045.1"/>
    </source>
</evidence>